<proteinExistence type="predicted"/>
<name>A0A0R3WS51_HYDTA</name>
<evidence type="ECO:0000313" key="4">
    <source>
        <dbReference type="WBParaSite" id="TTAC_0000359101-mRNA-1"/>
    </source>
</evidence>
<feature type="region of interest" description="Disordered" evidence="1">
    <location>
        <begin position="1"/>
        <end position="68"/>
    </location>
</feature>
<gene>
    <name evidence="2" type="ORF">TTAC_LOCUS3576</name>
</gene>
<reference evidence="2 3" key="2">
    <citation type="submission" date="2018-11" db="EMBL/GenBank/DDBJ databases">
        <authorList>
            <consortium name="Pathogen Informatics"/>
        </authorList>
    </citation>
    <scope>NUCLEOTIDE SEQUENCE [LARGE SCALE GENOMIC DNA]</scope>
</reference>
<protein>
    <submittedName>
        <fullName evidence="2 4">Uncharacterized protein</fullName>
    </submittedName>
</protein>
<feature type="compositionally biased region" description="Polar residues" evidence="1">
    <location>
        <begin position="17"/>
        <end position="27"/>
    </location>
</feature>
<accession>A0A0R3WS51</accession>
<keyword evidence="3" id="KW-1185">Reference proteome</keyword>
<dbReference type="EMBL" id="UYWX01002666">
    <property type="protein sequence ID" value="VDM22905.1"/>
    <property type="molecule type" value="Genomic_DNA"/>
</dbReference>
<evidence type="ECO:0000313" key="2">
    <source>
        <dbReference type="EMBL" id="VDM22905.1"/>
    </source>
</evidence>
<feature type="compositionally biased region" description="Polar residues" evidence="1">
    <location>
        <begin position="172"/>
        <end position="187"/>
    </location>
</feature>
<feature type="region of interest" description="Disordered" evidence="1">
    <location>
        <begin position="146"/>
        <end position="187"/>
    </location>
</feature>
<dbReference type="AlphaFoldDB" id="A0A0R3WS51"/>
<dbReference type="WBParaSite" id="TTAC_0000359101-mRNA-1">
    <property type="protein sequence ID" value="TTAC_0000359101-mRNA-1"/>
    <property type="gene ID" value="TTAC_0000359101"/>
</dbReference>
<dbReference type="Proteomes" id="UP000274429">
    <property type="component" value="Unassembled WGS sequence"/>
</dbReference>
<reference evidence="4" key="1">
    <citation type="submission" date="2017-02" db="UniProtKB">
        <authorList>
            <consortium name="WormBaseParasite"/>
        </authorList>
    </citation>
    <scope>IDENTIFICATION</scope>
</reference>
<organism evidence="4">
    <name type="scientific">Hydatigena taeniaeformis</name>
    <name type="common">Feline tapeworm</name>
    <name type="synonym">Taenia taeniaeformis</name>
    <dbReference type="NCBI Taxonomy" id="6205"/>
    <lineage>
        <taxon>Eukaryota</taxon>
        <taxon>Metazoa</taxon>
        <taxon>Spiralia</taxon>
        <taxon>Lophotrochozoa</taxon>
        <taxon>Platyhelminthes</taxon>
        <taxon>Cestoda</taxon>
        <taxon>Eucestoda</taxon>
        <taxon>Cyclophyllidea</taxon>
        <taxon>Taeniidae</taxon>
        <taxon>Hydatigera</taxon>
    </lineage>
</organism>
<feature type="compositionally biased region" description="Low complexity" evidence="1">
    <location>
        <begin position="161"/>
        <end position="171"/>
    </location>
</feature>
<feature type="compositionally biased region" description="Polar residues" evidence="1">
    <location>
        <begin position="1"/>
        <end position="10"/>
    </location>
</feature>
<sequence length="187" mass="19894">MDTCNTSTSKANEHSPTETNPRQTMSDTAAPLHHPSPQAPTQVTASEATPDRHTGSPSASTSVNETPPICDTITTNLNASETSDVIIYLITFFQRISILQQIIASLIHALVTGKREAVTSLKEECVKLVRSASEVLNAACRSSTGLSNPVATVEEEEHNAPPRSASPSTSTQLTETRNPTDSSSHIS</sequence>
<evidence type="ECO:0000256" key="1">
    <source>
        <dbReference type="SAM" id="MobiDB-lite"/>
    </source>
</evidence>
<feature type="compositionally biased region" description="Polar residues" evidence="1">
    <location>
        <begin position="55"/>
        <end position="65"/>
    </location>
</feature>
<evidence type="ECO:0000313" key="3">
    <source>
        <dbReference type="Proteomes" id="UP000274429"/>
    </source>
</evidence>